<dbReference type="SUPFAM" id="SSF53187">
    <property type="entry name" value="Zn-dependent exopeptidases"/>
    <property type="match status" value="1"/>
</dbReference>
<evidence type="ECO:0000259" key="4">
    <source>
        <dbReference type="PROSITE" id="PS51781"/>
    </source>
</evidence>
<keyword evidence="6" id="KW-1185">Reference proteome</keyword>
<dbReference type="GO" id="GO:0009253">
    <property type="term" value="P:peptidoglycan catabolic process"/>
    <property type="evidence" value="ECO:0007669"/>
    <property type="project" value="InterPro"/>
</dbReference>
<proteinExistence type="predicted"/>
<evidence type="ECO:0000256" key="2">
    <source>
        <dbReference type="ARBA" id="ARBA00023316"/>
    </source>
</evidence>
<dbReference type="AlphaFoldDB" id="A0A940P572"/>
<dbReference type="GO" id="GO:0008745">
    <property type="term" value="F:N-acetylmuramoyl-L-alanine amidase activity"/>
    <property type="evidence" value="ECO:0007669"/>
    <property type="project" value="InterPro"/>
</dbReference>
<keyword evidence="3" id="KW-0472">Membrane</keyword>
<sequence length="429" mass="47620">MNKYVTLLKKYQLIIVNVAIIIIVIIAFMSFGKNKVITVSAIAMNVRTGPGIENEISTQVQRGDQLVVLKEEKQWYQVRLASRRTGWVASWLFDDSQDSPATNQVATVNTADTKLRKDPNTEGEEIQSLKKGKVVTITSEQNGWSNVTVGKKHGWIFSELLTLGAPSKNDKDIIDADQLFAREEGTKVRSTPSIDGAVIATLKADAKLNFKQRDGQWYQVETEDGQSGYVANWVVSFEEPGKNTKKASSLAETTIVLDPGHGGSDVGAQSNDETISEKIITLATAHYVEAALKELGANVILTRDDDSLVELGDIALISNRKRADAFISFHYDSTEISNEASGFTTYFYDDGDKTLAETLNKHLEKELPLPNRGVEKGDYQVIRENERPAILLELGYMNNDNDAHTFKTKKFQRQVATAVTNALDEYFSK</sequence>
<keyword evidence="3" id="KW-1133">Transmembrane helix</keyword>
<dbReference type="PANTHER" id="PTHR30404">
    <property type="entry name" value="N-ACETYLMURAMOYL-L-ALANINE AMIDASE"/>
    <property type="match status" value="1"/>
</dbReference>
<accession>A0A940P572</accession>
<evidence type="ECO:0000313" key="6">
    <source>
        <dbReference type="Proteomes" id="UP000674938"/>
    </source>
</evidence>
<dbReference type="Pfam" id="PF08239">
    <property type="entry name" value="SH3_3"/>
    <property type="match status" value="3"/>
</dbReference>
<dbReference type="SMART" id="SM00646">
    <property type="entry name" value="Ami_3"/>
    <property type="match status" value="1"/>
</dbReference>
<dbReference type="RefSeq" id="WP_209524863.1">
    <property type="nucleotide sequence ID" value="NZ_JAEEGA010000002.1"/>
</dbReference>
<dbReference type="Gene3D" id="2.30.30.40">
    <property type="entry name" value="SH3 Domains"/>
    <property type="match status" value="3"/>
</dbReference>
<dbReference type="CDD" id="cd02696">
    <property type="entry name" value="MurNAc-LAA"/>
    <property type="match status" value="1"/>
</dbReference>
<comment type="caution">
    <text evidence="5">The sequence shown here is derived from an EMBL/GenBank/DDBJ whole genome shotgun (WGS) entry which is preliminary data.</text>
</comment>
<dbReference type="GO" id="GO:0030288">
    <property type="term" value="C:outer membrane-bounded periplasmic space"/>
    <property type="evidence" value="ECO:0007669"/>
    <property type="project" value="TreeGrafter"/>
</dbReference>
<dbReference type="PROSITE" id="PS51781">
    <property type="entry name" value="SH3B"/>
    <property type="match status" value="2"/>
</dbReference>
<dbReference type="EMBL" id="JAEEGA010000002">
    <property type="protein sequence ID" value="MBP1039961.1"/>
    <property type="molecule type" value="Genomic_DNA"/>
</dbReference>
<dbReference type="InterPro" id="IPR003646">
    <property type="entry name" value="SH3-like_bac-type"/>
</dbReference>
<evidence type="ECO:0000256" key="3">
    <source>
        <dbReference type="SAM" id="Phobius"/>
    </source>
</evidence>
<organism evidence="5 6">
    <name type="scientific">Vagococcus allomyrinae</name>
    <dbReference type="NCBI Taxonomy" id="2794353"/>
    <lineage>
        <taxon>Bacteria</taxon>
        <taxon>Bacillati</taxon>
        <taxon>Bacillota</taxon>
        <taxon>Bacilli</taxon>
        <taxon>Lactobacillales</taxon>
        <taxon>Enterococcaceae</taxon>
        <taxon>Vagococcus</taxon>
    </lineage>
</organism>
<dbReference type="InterPro" id="IPR002508">
    <property type="entry name" value="MurNAc-LAA_cat"/>
</dbReference>
<keyword evidence="3" id="KW-0812">Transmembrane</keyword>
<feature type="domain" description="SH3b" evidence="4">
    <location>
        <begin position="32"/>
        <end position="96"/>
    </location>
</feature>
<keyword evidence="2" id="KW-0961">Cell wall biogenesis/degradation</keyword>
<dbReference type="GO" id="GO:0071555">
    <property type="term" value="P:cell wall organization"/>
    <property type="evidence" value="ECO:0007669"/>
    <property type="project" value="UniProtKB-KW"/>
</dbReference>
<evidence type="ECO:0000256" key="1">
    <source>
        <dbReference type="ARBA" id="ARBA00022801"/>
    </source>
</evidence>
<dbReference type="Pfam" id="PF01520">
    <property type="entry name" value="Amidase_3"/>
    <property type="match status" value="1"/>
</dbReference>
<reference evidence="5" key="1">
    <citation type="submission" date="2020-12" db="EMBL/GenBank/DDBJ databases">
        <title>Vagococcus allomyrinae sp. nov. and Enterococcus lavae sp. nov., isolated from the larvae of Allomyrina dichotoma.</title>
        <authorList>
            <person name="Lee S.D."/>
        </authorList>
    </citation>
    <scope>NUCLEOTIDE SEQUENCE</scope>
    <source>
        <strain evidence="5">BWB3-3</strain>
    </source>
</reference>
<feature type="transmembrane region" description="Helical" evidence="3">
    <location>
        <begin position="12"/>
        <end position="31"/>
    </location>
</feature>
<evidence type="ECO:0000313" key="5">
    <source>
        <dbReference type="EMBL" id="MBP1039961.1"/>
    </source>
</evidence>
<gene>
    <name evidence="5" type="ORF">I6N95_02940</name>
</gene>
<dbReference type="Gene3D" id="3.40.630.40">
    <property type="entry name" value="Zn-dependent exopeptidases"/>
    <property type="match status" value="1"/>
</dbReference>
<dbReference type="PIRSF" id="PIRSF037846">
    <property type="entry name" value="Autolysin_YrvJ_prd"/>
    <property type="match status" value="1"/>
</dbReference>
<keyword evidence="1" id="KW-0378">Hydrolase</keyword>
<name>A0A940P572_9ENTE</name>
<dbReference type="SMART" id="SM00287">
    <property type="entry name" value="SH3b"/>
    <property type="match status" value="3"/>
</dbReference>
<protein>
    <submittedName>
        <fullName evidence="5">N-acetylmuramoyl-L-alanine amidase</fullName>
    </submittedName>
</protein>
<dbReference type="InterPro" id="IPR017293">
    <property type="entry name" value="N-acetylmuramoyl-L-ala_amidase"/>
</dbReference>
<dbReference type="Proteomes" id="UP000674938">
    <property type="component" value="Unassembled WGS sequence"/>
</dbReference>
<dbReference type="PANTHER" id="PTHR30404:SF7">
    <property type="entry name" value="CELL WALL AMIDASE LYTH-RELATED"/>
    <property type="match status" value="1"/>
</dbReference>
<feature type="domain" description="SH3b" evidence="4">
    <location>
        <begin position="176"/>
        <end position="238"/>
    </location>
</feature>
<dbReference type="InterPro" id="IPR050695">
    <property type="entry name" value="N-acetylmuramoyl_amidase_3"/>
</dbReference>